<dbReference type="SUPFAM" id="SSF82171">
    <property type="entry name" value="DPP6 N-terminal domain-like"/>
    <property type="match status" value="1"/>
</dbReference>
<protein>
    <submittedName>
        <fullName evidence="2">DUF4394 domain-containing protein</fullName>
    </submittedName>
</protein>
<evidence type="ECO:0000259" key="1">
    <source>
        <dbReference type="Pfam" id="PF14339"/>
    </source>
</evidence>
<name>A0ABR7JDJ0_9FLAO</name>
<feature type="domain" description="DUF4394" evidence="1">
    <location>
        <begin position="59"/>
        <end position="277"/>
    </location>
</feature>
<evidence type="ECO:0000313" key="2">
    <source>
        <dbReference type="EMBL" id="MBC5862565.1"/>
    </source>
</evidence>
<dbReference type="Pfam" id="PF14339">
    <property type="entry name" value="DUF4394"/>
    <property type="match status" value="2"/>
</dbReference>
<dbReference type="EMBL" id="JACRUM010000001">
    <property type="protein sequence ID" value="MBC5862565.1"/>
    <property type="molecule type" value="Genomic_DNA"/>
</dbReference>
<comment type="caution">
    <text evidence="2">The sequence shown here is derived from an EMBL/GenBank/DDBJ whole genome shotgun (WGS) entry which is preliminary data.</text>
</comment>
<organism evidence="2 3">
    <name type="scientific">Flavobacterium turcicum</name>
    <dbReference type="NCBI Taxonomy" id="2764718"/>
    <lineage>
        <taxon>Bacteria</taxon>
        <taxon>Pseudomonadati</taxon>
        <taxon>Bacteroidota</taxon>
        <taxon>Flavobacteriia</taxon>
        <taxon>Flavobacteriales</taxon>
        <taxon>Flavobacteriaceae</taxon>
        <taxon>Flavobacterium</taxon>
    </lineage>
</organism>
<keyword evidence="3" id="KW-1185">Reference proteome</keyword>
<dbReference type="InterPro" id="IPR025507">
    <property type="entry name" value="DUF4394"/>
</dbReference>
<proteinExistence type="predicted"/>
<feature type="domain" description="DUF4394" evidence="1">
    <location>
        <begin position="293"/>
        <end position="503"/>
    </location>
</feature>
<dbReference type="Proteomes" id="UP000621670">
    <property type="component" value="Unassembled WGS sequence"/>
</dbReference>
<accession>A0ABR7JDJ0</accession>
<dbReference type="RefSeq" id="WP_166133471.1">
    <property type="nucleotide sequence ID" value="NZ_JAAOBY010000001.1"/>
</dbReference>
<reference evidence="2 3" key="1">
    <citation type="submission" date="2020-08" db="EMBL/GenBank/DDBJ databases">
        <title>Description of novel Flavobacterium F-400 isolate.</title>
        <authorList>
            <person name="Saticioglu I."/>
            <person name="Duman M."/>
            <person name="Altun S."/>
        </authorList>
    </citation>
    <scope>NUCLEOTIDE SEQUENCE [LARGE SCALE GENOMIC DNA]</scope>
    <source>
        <strain evidence="2 3">F-400</strain>
    </source>
</reference>
<sequence length="511" mass="52471">MKNNQQNLGLASTFGLAILSLFTVSCNDDDVKEMETPVTPPAVVAPDVNFTALASNNTILTYNARNLNTATSTTAILGLPMSENIVSIDYRPATGQLYGLGSSSRLYVINEKSGQATALGAVAFTPLLAGGNASIDFNPTVDRIRLVTDSGQNLRLHPELGTVAATDGAINGGGSAKIGAVGYTNSMAGAASTLLYDIDFEQDKLYIQNPPNNGALQLVGDLGVNFEGTGDMDILPDNSTALAVTNSNNVSTLFTVSLLTGKAENVGKFTASVISIAFKTNPIAYATTAGNMLVRFNPTNGSNNSVALTGLASGESVVGIDFRPATGALYAITNQSRLFSVNTASGALTQVGTGLLTALSGTSFGFDFNPTVDRIRLVSNTGQNLRLHPDTGAVTVDGNLNPGTPVVNAAAYTNNFAGATTTVLFVLDSQTDTMFRQDPPNNGTLVSIGSLGVNIDADSGFDIGGTSGSAFALLKVNGVTGVYSLNTTTGAATKVADLNIQATAMAVGLGF</sequence>
<dbReference type="PROSITE" id="PS51257">
    <property type="entry name" value="PROKAR_LIPOPROTEIN"/>
    <property type="match status" value="1"/>
</dbReference>
<evidence type="ECO:0000313" key="3">
    <source>
        <dbReference type="Proteomes" id="UP000621670"/>
    </source>
</evidence>
<gene>
    <name evidence="2" type="ORF">H8R26_03955</name>
</gene>